<evidence type="ECO:0000313" key="3">
    <source>
        <dbReference type="Proteomes" id="UP000271889"/>
    </source>
</evidence>
<feature type="signal peptide" evidence="1">
    <location>
        <begin position="1"/>
        <end position="18"/>
    </location>
</feature>
<reference evidence="2 3" key="1">
    <citation type="submission" date="2018-11" db="EMBL/GenBank/DDBJ databases">
        <authorList>
            <consortium name="Pathogen Informatics"/>
        </authorList>
    </citation>
    <scope>NUCLEOTIDE SEQUENCE [LARGE SCALE GENOMIC DNA]</scope>
</reference>
<keyword evidence="1" id="KW-0732">Signal</keyword>
<proteinExistence type="predicted"/>
<sequence>MRPWCVGLLEFMLPTVFSDYVQKTQPLIQVCVNQRCVNENVAKSALWMACQSVSDEVRSFFEDKLIAQALDWTLGREVDPNGSIYALLTGGTAKEPASLSISKIWLFSAALGANDLITNSLSRSIPPDQHIEEAVKNFEENRNVNEGEVVEFFKRIANVPLNTFRKYEKRLRKPLELIFNKGGEQLKRAAYEGEKIS</sequence>
<dbReference type="AlphaFoldDB" id="A0A3P6RDZ0"/>
<dbReference type="OrthoDB" id="5875024at2759"/>
<accession>A0A3P6RDZ0</accession>
<organism evidence="2 3">
    <name type="scientific">Cylicostephanus goldi</name>
    <name type="common">Nematode worm</name>
    <dbReference type="NCBI Taxonomy" id="71465"/>
    <lineage>
        <taxon>Eukaryota</taxon>
        <taxon>Metazoa</taxon>
        <taxon>Ecdysozoa</taxon>
        <taxon>Nematoda</taxon>
        <taxon>Chromadorea</taxon>
        <taxon>Rhabditida</taxon>
        <taxon>Rhabditina</taxon>
        <taxon>Rhabditomorpha</taxon>
        <taxon>Strongyloidea</taxon>
        <taxon>Strongylidae</taxon>
        <taxon>Cylicostephanus</taxon>
    </lineage>
</organism>
<dbReference type="EMBL" id="UYRV01010295">
    <property type="protein sequence ID" value="VDK57327.1"/>
    <property type="molecule type" value="Genomic_DNA"/>
</dbReference>
<dbReference type="Proteomes" id="UP000271889">
    <property type="component" value="Unassembled WGS sequence"/>
</dbReference>
<name>A0A3P6RDZ0_CYLGO</name>
<gene>
    <name evidence="2" type="ORF">CGOC_LOCUS3950</name>
</gene>
<evidence type="ECO:0000313" key="2">
    <source>
        <dbReference type="EMBL" id="VDK57327.1"/>
    </source>
</evidence>
<protein>
    <submittedName>
        <fullName evidence="2">Uncharacterized protein</fullName>
    </submittedName>
</protein>
<keyword evidence="3" id="KW-1185">Reference proteome</keyword>
<feature type="chain" id="PRO_5018083237" evidence="1">
    <location>
        <begin position="19"/>
        <end position="197"/>
    </location>
</feature>
<evidence type="ECO:0000256" key="1">
    <source>
        <dbReference type="SAM" id="SignalP"/>
    </source>
</evidence>